<dbReference type="RefSeq" id="WP_110394159.1">
    <property type="nucleotide sequence ID" value="NZ_JBHUHB010000001.1"/>
</dbReference>
<evidence type="ECO:0000256" key="3">
    <source>
        <dbReference type="ARBA" id="ARBA00023015"/>
    </source>
</evidence>
<dbReference type="PROSITE" id="PS50110">
    <property type="entry name" value="RESPONSE_REGULATORY"/>
    <property type="match status" value="1"/>
</dbReference>
<dbReference type="CDD" id="cd06170">
    <property type="entry name" value="LuxR_C_like"/>
    <property type="match status" value="1"/>
</dbReference>
<evidence type="ECO:0000313" key="9">
    <source>
        <dbReference type="EMBL" id="PXW89438.1"/>
    </source>
</evidence>
<dbReference type="SMART" id="SM00448">
    <property type="entry name" value="REC"/>
    <property type="match status" value="1"/>
</dbReference>
<dbReference type="GO" id="GO:0006355">
    <property type="term" value="P:regulation of DNA-templated transcription"/>
    <property type="evidence" value="ECO:0007669"/>
    <property type="project" value="InterPro"/>
</dbReference>
<dbReference type="AlphaFoldDB" id="A0A2V3W8C9"/>
<dbReference type="PANTHER" id="PTHR43214:SF43">
    <property type="entry name" value="TWO-COMPONENT RESPONSE REGULATOR"/>
    <property type="match status" value="1"/>
</dbReference>
<comment type="caution">
    <text evidence="9">The sequence shown here is derived from an EMBL/GenBank/DDBJ whole genome shotgun (WGS) entry which is preliminary data.</text>
</comment>
<dbReference type="SMART" id="SM00421">
    <property type="entry name" value="HTH_LUXR"/>
    <property type="match status" value="1"/>
</dbReference>
<comment type="subcellular location">
    <subcellularLocation>
        <location evidence="1">Cytoplasm</location>
    </subcellularLocation>
</comment>
<keyword evidence="3" id="KW-0805">Transcription regulation</keyword>
<dbReference type="OrthoDB" id="9780153at2"/>
<dbReference type="SUPFAM" id="SSF52172">
    <property type="entry name" value="CheY-like"/>
    <property type="match status" value="1"/>
</dbReference>
<dbReference type="InterPro" id="IPR000792">
    <property type="entry name" value="Tscrpt_reg_LuxR_C"/>
</dbReference>
<evidence type="ECO:0000256" key="4">
    <source>
        <dbReference type="ARBA" id="ARBA00023125"/>
    </source>
</evidence>
<dbReference type="InterPro" id="IPR011006">
    <property type="entry name" value="CheY-like_superfamily"/>
</dbReference>
<evidence type="ECO:0000256" key="1">
    <source>
        <dbReference type="ARBA" id="ARBA00004496"/>
    </source>
</evidence>
<evidence type="ECO:0000256" key="5">
    <source>
        <dbReference type="ARBA" id="ARBA00023163"/>
    </source>
</evidence>
<dbReference type="InterPro" id="IPR039420">
    <property type="entry name" value="WalR-like"/>
</dbReference>
<keyword evidence="10" id="KW-1185">Reference proteome</keyword>
<evidence type="ECO:0000259" key="7">
    <source>
        <dbReference type="PROSITE" id="PS50043"/>
    </source>
</evidence>
<evidence type="ECO:0000256" key="6">
    <source>
        <dbReference type="PROSITE-ProRule" id="PRU00169"/>
    </source>
</evidence>
<dbReference type="InterPro" id="IPR016032">
    <property type="entry name" value="Sig_transdc_resp-reg_C-effctor"/>
</dbReference>
<dbReference type="CDD" id="cd17535">
    <property type="entry name" value="REC_NarL-like"/>
    <property type="match status" value="1"/>
</dbReference>
<name>A0A2V3W8C9_9BACI</name>
<dbReference type="GO" id="GO:0000160">
    <property type="term" value="P:phosphorelay signal transduction system"/>
    <property type="evidence" value="ECO:0007669"/>
    <property type="project" value="InterPro"/>
</dbReference>
<feature type="domain" description="HTH luxR-type" evidence="7">
    <location>
        <begin position="144"/>
        <end position="209"/>
    </location>
</feature>
<sequence>MIRVLLAEDQMMVRQGLKVMIESDPEIKITGEADDGKAAIKLCEQHIYDIVILDIRMPVMDGIEAAKIIRERWPSVKILMLTTFDNDQYVLESLKLGVNGYLLKSGDTASLIRSIKSALSGGLSIEDQVAAKVMPTLLHQQSPPKKVDERLTPRERAILTCIGEGLSNQEIANRHGLSVGTIKNNTSNILNKLELRDRTQLAIYAIRHRLVDIE</sequence>
<dbReference type="InterPro" id="IPR001789">
    <property type="entry name" value="Sig_transdc_resp-reg_receiver"/>
</dbReference>
<dbReference type="GO" id="GO:0003677">
    <property type="term" value="F:DNA binding"/>
    <property type="evidence" value="ECO:0007669"/>
    <property type="project" value="UniProtKB-KW"/>
</dbReference>
<keyword evidence="2 6" id="KW-0597">Phosphoprotein</keyword>
<dbReference type="PANTHER" id="PTHR43214">
    <property type="entry name" value="TWO-COMPONENT RESPONSE REGULATOR"/>
    <property type="match status" value="1"/>
</dbReference>
<gene>
    <name evidence="9" type="ORF">DFR56_102215</name>
</gene>
<feature type="modified residue" description="4-aspartylphosphate" evidence="6">
    <location>
        <position position="54"/>
    </location>
</feature>
<protein>
    <submittedName>
        <fullName evidence="9">LuxR family two component transcriptional regulator</fullName>
    </submittedName>
</protein>
<dbReference type="InterPro" id="IPR058245">
    <property type="entry name" value="NreC/VraR/RcsB-like_REC"/>
</dbReference>
<dbReference type="Gene3D" id="3.40.50.2300">
    <property type="match status" value="1"/>
</dbReference>
<dbReference type="Proteomes" id="UP000247978">
    <property type="component" value="Unassembled WGS sequence"/>
</dbReference>
<evidence type="ECO:0000256" key="2">
    <source>
        <dbReference type="ARBA" id="ARBA00022553"/>
    </source>
</evidence>
<accession>A0A2V3W8C9</accession>
<evidence type="ECO:0000259" key="8">
    <source>
        <dbReference type="PROSITE" id="PS50110"/>
    </source>
</evidence>
<reference evidence="9 10" key="1">
    <citation type="submission" date="2018-05" db="EMBL/GenBank/DDBJ databases">
        <title>Genomic Encyclopedia of Type Strains, Phase IV (KMG-IV): sequencing the most valuable type-strain genomes for metagenomic binning, comparative biology and taxonomic classification.</title>
        <authorList>
            <person name="Goeker M."/>
        </authorList>
    </citation>
    <scope>NUCLEOTIDE SEQUENCE [LARGE SCALE GENOMIC DNA]</scope>
    <source>
        <strain evidence="9 10">DSM 28556</strain>
    </source>
</reference>
<dbReference type="Pfam" id="PF00072">
    <property type="entry name" value="Response_reg"/>
    <property type="match status" value="1"/>
</dbReference>
<dbReference type="Pfam" id="PF00196">
    <property type="entry name" value="GerE"/>
    <property type="match status" value="1"/>
</dbReference>
<keyword evidence="4" id="KW-0238">DNA-binding</keyword>
<organism evidence="9 10">
    <name type="scientific">Pseudogracilibacillus auburnensis</name>
    <dbReference type="NCBI Taxonomy" id="1494959"/>
    <lineage>
        <taxon>Bacteria</taxon>
        <taxon>Bacillati</taxon>
        <taxon>Bacillota</taxon>
        <taxon>Bacilli</taxon>
        <taxon>Bacillales</taxon>
        <taxon>Bacillaceae</taxon>
        <taxon>Pseudogracilibacillus</taxon>
    </lineage>
</organism>
<dbReference type="GO" id="GO:0005737">
    <property type="term" value="C:cytoplasm"/>
    <property type="evidence" value="ECO:0007669"/>
    <property type="project" value="UniProtKB-SubCell"/>
</dbReference>
<dbReference type="EMBL" id="QJJQ01000002">
    <property type="protein sequence ID" value="PXW89438.1"/>
    <property type="molecule type" value="Genomic_DNA"/>
</dbReference>
<evidence type="ECO:0000313" key="10">
    <source>
        <dbReference type="Proteomes" id="UP000247978"/>
    </source>
</evidence>
<dbReference type="SUPFAM" id="SSF46894">
    <property type="entry name" value="C-terminal effector domain of the bipartite response regulators"/>
    <property type="match status" value="1"/>
</dbReference>
<keyword evidence="5" id="KW-0804">Transcription</keyword>
<feature type="domain" description="Response regulatory" evidence="8">
    <location>
        <begin position="3"/>
        <end position="119"/>
    </location>
</feature>
<dbReference type="PROSITE" id="PS50043">
    <property type="entry name" value="HTH_LUXR_2"/>
    <property type="match status" value="1"/>
</dbReference>
<proteinExistence type="predicted"/>
<dbReference type="PRINTS" id="PR00038">
    <property type="entry name" value="HTHLUXR"/>
</dbReference>